<evidence type="ECO:0000256" key="1">
    <source>
        <dbReference type="ARBA" id="ARBA00001966"/>
    </source>
</evidence>
<reference evidence="14 15" key="1">
    <citation type="submission" date="2019-02" db="EMBL/GenBank/DDBJ databases">
        <title>Deep-cultivation of Planctomycetes and their phenomic and genomic characterization uncovers novel biology.</title>
        <authorList>
            <person name="Wiegand S."/>
            <person name="Jogler M."/>
            <person name="Boedeker C."/>
            <person name="Pinto D."/>
            <person name="Vollmers J."/>
            <person name="Rivas-Marin E."/>
            <person name="Kohn T."/>
            <person name="Peeters S.H."/>
            <person name="Heuer A."/>
            <person name="Rast P."/>
            <person name="Oberbeckmann S."/>
            <person name="Bunk B."/>
            <person name="Jeske O."/>
            <person name="Meyerdierks A."/>
            <person name="Storesund J.E."/>
            <person name="Kallscheuer N."/>
            <person name="Luecker S."/>
            <person name="Lage O.M."/>
            <person name="Pohl T."/>
            <person name="Merkel B.J."/>
            <person name="Hornburger P."/>
            <person name="Mueller R.-W."/>
            <person name="Bruemmer F."/>
            <person name="Labrenz M."/>
            <person name="Spormann A.M."/>
            <person name="Op Den Camp H."/>
            <person name="Overmann J."/>
            <person name="Amann R."/>
            <person name="Jetten M.S.M."/>
            <person name="Mascher T."/>
            <person name="Medema M.H."/>
            <person name="Devos D.P."/>
            <person name="Kaster A.-K."/>
            <person name="Ovreas L."/>
            <person name="Rohde M."/>
            <person name="Galperin M.Y."/>
            <person name="Jogler C."/>
        </authorList>
    </citation>
    <scope>NUCLEOTIDE SEQUENCE [LARGE SCALE GENOMIC DNA]</scope>
    <source>
        <strain evidence="14 15">Mal64</strain>
    </source>
</reference>
<keyword evidence="4" id="KW-0004">4Fe-4S</keyword>
<evidence type="ECO:0000256" key="6">
    <source>
        <dbReference type="ARBA" id="ARBA00022603"/>
    </source>
</evidence>
<keyword evidence="5" id="KW-0963">Cytoplasm</keyword>
<dbReference type="GO" id="GO:0046872">
    <property type="term" value="F:metal ion binding"/>
    <property type="evidence" value="ECO:0007669"/>
    <property type="project" value="UniProtKB-KW"/>
</dbReference>
<dbReference type="EC" id="2.1.1.224" evidence="14"/>
<dbReference type="GO" id="GO:0070475">
    <property type="term" value="P:rRNA base methylation"/>
    <property type="evidence" value="ECO:0007669"/>
    <property type="project" value="TreeGrafter"/>
</dbReference>
<name>A0A5C5ZTP8_9BACT</name>
<dbReference type="SFLD" id="SFLDS00029">
    <property type="entry name" value="Radical_SAM"/>
    <property type="match status" value="1"/>
</dbReference>
<evidence type="ECO:0000259" key="13">
    <source>
        <dbReference type="PROSITE" id="PS51918"/>
    </source>
</evidence>
<dbReference type="SFLD" id="SFLDG01062">
    <property type="entry name" value="methyltransferase_(Class_A)"/>
    <property type="match status" value="1"/>
</dbReference>
<dbReference type="CDD" id="cd01335">
    <property type="entry name" value="Radical_SAM"/>
    <property type="match status" value="1"/>
</dbReference>
<dbReference type="InterPro" id="IPR007197">
    <property type="entry name" value="rSAM"/>
</dbReference>
<organism evidence="14 15">
    <name type="scientific">Pseudobythopirellula maris</name>
    <dbReference type="NCBI Taxonomy" id="2527991"/>
    <lineage>
        <taxon>Bacteria</taxon>
        <taxon>Pseudomonadati</taxon>
        <taxon>Planctomycetota</taxon>
        <taxon>Planctomycetia</taxon>
        <taxon>Pirellulales</taxon>
        <taxon>Lacipirellulaceae</taxon>
        <taxon>Pseudobythopirellula</taxon>
    </lineage>
</organism>
<dbReference type="Pfam" id="PF04055">
    <property type="entry name" value="Radical_SAM"/>
    <property type="match status" value="1"/>
</dbReference>
<evidence type="ECO:0000256" key="12">
    <source>
        <dbReference type="ARBA" id="ARBA00023157"/>
    </source>
</evidence>
<evidence type="ECO:0000256" key="2">
    <source>
        <dbReference type="ARBA" id="ARBA00004496"/>
    </source>
</evidence>
<dbReference type="SFLD" id="SFLDF00275">
    <property type="entry name" value="adenosine_C2_methyltransferase"/>
    <property type="match status" value="1"/>
</dbReference>
<evidence type="ECO:0000313" key="14">
    <source>
        <dbReference type="EMBL" id="TWT90902.1"/>
    </source>
</evidence>
<keyword evidence="10" id="KW-0408">Iron</keyword>
<keyword evidence="6 14" id="KW-0489">Methyltransferase</keyword>
<dbReference type="EMBL" id="SJPQ01000001">
    <property type="protein sequence ID" value="TWT90902.1"/>
    <property type="molecule type" value="Genomic_DNA"/>
</dbReference>
<feature type="domain" description="Radical SAM core" evidence="13">
    <location>
        <begin position="99"/>
        <end position="329"/>
    </location>
</feature>
<evidence type="ECO:0000256" key="9">
    <source>
        <dbReference type="ARBA" id="ARBA00022723"/>
    </source>
</evidence>
<protein>
    <submittedName>
        <fullName evidence="14">Ribosomal RNA large subunit methyltransferase Cfr</fullName>
        <ecNumber evidence="14">2.1.1.224</ecNumber>
    </submittedName>
</protein>
<dbReference type="InterPro" id="IPR040072">
    <property type="entry name" value="Methyltransferase_A"/>
</dbReference>
<evidence type="ECO:0000313" key="15">
    <source>
        <dbReference type="Proteomes" id="UP000315440"/>
    </source>
</evidence>
<dbReference type="PROSITE" id="PS51918">
    <property type="entry name" value="RADICAL_SAM"/>
    <property type="match status" value="1"/>
</dbReference>
<dbReference type="SUPFAM" id="SSF102114">
    <property type="entry name" value="Radical SAM enzymes"/>
    <property type="match status" value="1"/>
</dbReference>
<dbReference type="InterPro" id="IPR013785">
    <property type="entry name" value="Aldolase_TIM"/>
</dbReference>
<dbReference type="GO" id="GO:0051539">
    <property type="term" value="F:4 iron, 4 sulfur cluster binding"/>
    <property type="evidence" value="ECO:0007669"/>
    <property type="project" value="UniProtKB-KW"/>
</dbReference>
<comment type="caution">
    <text evidence="14">The sequence shown here is derived from an EMBL/GenBank/DDBJ whole genome shotgun (WGS) entry which is preliminary data.</text>
</comment>
<accession>A0A5C5ZTP8</accession>
<dbReference type="RefSeq" id="WP_146398192.1">
    <property type="nucleotide sequence ID" value="NZ_SJPQ01000001.1"/>
</dbReference>
<keyword evidence="12" id="KW-1015">Disulfide bond</keyword>
<dbReference type="GO" id="GO:0030488">
    <property type="term" value="P:tRNA methylation"/>
    <property type="evidence" value="ECO:0007669"/>
    <property type="project" value="TreeGrafter"/>
</dbReference>
<dbReference type="InterPro" id="IPR004383">
    <property type="entry name" value="rRNA_lsu_MTrfase_RlmN/Cfr"/>
</dbReference>
<sequence>MPDPIAIHDASALERLRKELRVEPGLVRRWRIAFFKKSLGAEAALAELPPTAREAFATRVRPHALTLDRRLDSDLDGATKLIFKTDEGFLVESVVLRAGTGRVALCVSSQVGCAAKCDFCATGRMGMAHSLSAAEILDQMVQANELLRDEGRRVRNLVFMGMGEPLHNEAALHETIQSLTDPAIFDHPPSRVLVSTVGLPAGMLRLAERFPAVNQALSLHAVRQETRERIIPLARKAPLGELRDTIAELNRVQPERTGVMIEHLMLAGVNDSPEEAHELATWLDGLRVHVNLIPYNRVEAAPHLSGSSEATRKAFADVLKAAGHPTTIRYSMGADIEAACGQLVRGENRAVAKQLAVLRD</sequence>
<dbReference type="InterPro" id="IPR058240">
    <property type="entry name" value="rSAM_sf"/>
</dbReference>
<dbReference type="Gene3D" id="3.20.20.70">
    <property type="entry name" value="Aldolase class I"/>
    <property type="match status" value="1"/>
</dbReference>
<dbReference type="PANTHER" id="PTHR30544">
    <property type="entry name" value="23S RRNA METHYLTRANSFERASE"/>
    <property type="match status" value="1"/>
</dbReference>
<proteinExistence type="inferred from homology"/>
<dbReference type="OrthoDB" id="9793973at2"/>
<evidence type="ECO:0000256" key="8">
    <source>
        <dbReference type="ARBA" id="ARBA00022691"/>
    </source>
</evidence>
<dbReference type="AlphaFoldDB" id="A0A5C5ZTP8"/>
<dbReference type="GO" id="GO:0008173">
    <property type="term" value="F:RNA methyltransferase activity"/>
    <property type="evidence" value="ECO:0007669"/>
    <property type="project" value="InterPro"/>
</dbReference>
<dbReference type="GO" id="GO:0005737">
    <property type="term" value="C:cytoplasm"/>
    <property type="evidence" value="ECO:0007669"/>
    <property type="project" value="UniProtKB-SubCell"/>
</dbReference>
<dbReference type="Proteomes" id="UP000315440">
    <property type="component" value="Unassembled WGS sequence"/>
</dbReference>
<keyword evidence="9" id="KW-0479">Metal-binding</keyword>
<evidence type="ECO:0000256" key="4">
    <source>
        <dbReference type="ARBA" id="ARBA00022485"/>
    </source>
</evidence>
<evidence type="ECO:0000256" key="11">
    <source>
        <dbReference type="ARBA" id="ARBA00023014"/>
    </source>
</evidence>
<comment type="cofactor">
    <cofactor evidence="1">
        <name>[4Fe-4S] cluster</name>
        <dbReference type="ChEBI" id="CHEBI:49883"/>
    </cofactor>
</comment>
<evidence type="ECO:0000256" key="3">
    <source>
        <dbReference type="ARBA" id="ARBA00007544"/>
    </source>
</evidence>
<keyword evidence="11" id="KW-0411">Iron-sulfur</keyword>
<evidence type="ECO:0000256" key="7">
    <source>
        <dbReference type="ARBA" id="ARBA00022679"/>
    </source>
</evidence>
<comment type="subcellular location">
    <subcellularLocation>
        <location evidence="2">Cytoplasm</location>
    </subcellularLocation>
</comment>
<keyword evidence="7 14" id="KW-0808">Transferase</keyword>
<dbReference type="PIRSF" id="PIRSF006004">
    <property type="entry name" value="CHP00048"/>
    <property type="match status" value="1"/>
</dbReference>
<evidence type="ECO:0000256" key="5">
    <source>
        <dbReference type="ARBA" id="ARBA00022490"/>
    </source>
</evidence>
<dbReference type="PANTHER" id="PTHR30544:SF5">
    <property type="entry name" value="RADICAL SAM CORE DOMAIN-CONTAINING PROTEIN"/>
    <property type="match status" value="1"/>
</dbReference>
<comment type="similarity">
    <text evidence="3">Belongs to the radical SAM superfamily. RlmN family.</text>
</comment>
<gene>
    <name evidence="14" type="primary">cfr</name>
    <name evidence="14" type="ORF">Mal64_13010</name>
</gene>
<keyword evidence="15" id="KW-1185">Reference proteome</keyword>
<keyword evidence="8" id="KW-0949">S-adenosyl-L-methionine</keyword>
<evidence type="ECO:0000256" key="10">
    <source>
        <dbReference type="ARBA" id="ARBA00023004"/>
    </source>
</evidence>